<protein>
    <recommendedName>
        <fullName evidence="2">Probable 26S proteasome regulatory subunit p27</fullName>
    </recommendedName>
</protein>
<dbReference type="STRING" id="379508.A5DTV3"/>
<organism evidence="4 5">
    <name type="scientific">Lodderomyces elongisporus (strain ATCC 11503 / CBS 2605 / JCM 1781 / NBRC 1676 / NRRL YB-4239)</name>
    <name type="common">Yeast</name>
    <name type="synonym">Saccharomyces elongisporus</name>
    <dbReference type="NCBI Taxonomy" id="379508"/>
    <lineage>
        <taxon>Eukaryota</taxon>
        <taxon>Fungi</taxon>
        <taxon>Dikarya</taxon>
        <taxon>Ascomycota</taxon>
        <taxon>Saccharomycotina</taxon>
        <taxon>Pichiomycetes</taxon>
        <taxon>Debaryomycetaceae</taxon>
        <taxon>Candida/Lodderomyces clade</taxon>
        <taxon>Lodderomyces</taxon>
    </lineage>
</organism>
<dbReference type="GO" id="GO:0070682">
    <property type="term" value="P:proteasome regulatory particle assembly"/>
    <property type="evidence" value="ECO:0007669"/>
    <property type="project" value="InterPro"/>
</dbReference>
<dbReference type="GeneID" id="5235876"/>
<dbReference type="GO" id="GO:0005737">
    <property type="term" value="C:cytoplasm"/>
    <property type="evidence" value="ECO:0007669"/>
    <property type="project" value="TreeGrafter"/>
</dbReference>
<dbReference type="InterPro" id="IPR036034">
    <property type="entry name" value="PDZ_sf"/>
</dbReference>
<dbReference type="SUPFAM" id="SSF50156">
    <property type="entry name" value="PDZ domain-like"/>
    <property type="match status" value="1"/>
</dbReference>
<accession>A5DTV3</accession>
<dbReference type="Proteomes" id="UP000001996">
    <property type="component" value="Unassembled WGS sequence"/>
</dbReference>
<dbReference type="KEGG" id="lel:PVL30_000759"/>
<dbReference type="FunCoup" id="A5DTV3">
    <property type="interactions" value="1056"/>
</dbReference>
<sequence length="243" mass="27458">MTVDDHDVSGFQGLMSSLNLDPTQFKQYDPLLFPQFTFQQLLNLKLEIESQLSILGNLLSQKYGADMNTPLVSPDGFPRSDIDVVTIRLLRVQIIRLRNDYKDVLKVLENKMEEEFKRLQAEEPESAKLDATKESHQKQGEMAGSALEHTYTPFAIVKEVIAGGPAEAAGLEEEDKIVLFDGDIHSLNNESLQRLVERVRRKNGLNILMKVQRREKSINLTLRPTDQWGGKGLLGCRIVPINS</sequence>
<dbReference type="AlphaFoldDB" id="A5DTV3"/>
<dbReference type="GO" id="GO:0005634">
    <property type="term" value="C:nucleus"/>
    <property type="evidence" value="ECO:0007669"/>
    <property type="project" value="TreeGrafter"/>
</dbReference>
<dbReference type="HOGENOM" id="CLU_073146_0_0_1"/>
<gene>
    <name evidence="4" type="ORF">LELG_00789</name>
</gene>
<dbReference type="Pfam" id="PF18265">
    <property type="entry name" value="Nas2_N"/>
    <property type="match status" value="1"/>
</dbReference>
<dbReference type="InParanoid" id="A5DTV3"/>
<evidence type="ECO:0000313" key="4">
    <source>
        <dbReference type="EMBL" id="EDK42611.1"/>
    </source>
</evidence>
<dbReference type="PANTHER" id="PTHR12651:SF1">
    <property type="entry name" value="26S PROTEASOME NON-ATPASE REGULATORY SUBUNIT 9"/>
    <property type="match status" value="1"/>
</dbReference>
<dbReference type="PANTHER" id="PTHR12651">
    <property type="entry name" value="26S PROTEASOME NON-ATPASE REGULATORY SUBUNIT 9"/>
    <property type="match status" value="1"/>
</dbReference>
<dbReference type="FunFam" id="2.30.42.10:FF:000107">
    <property type="entry name" value="26S proteasome non-ATPase regulatory subunit 9"/>
    <property type="match status" value="1"/>
</dbReference>
<reference evidence="4 5" key="1">
    <citation type="journal article" date="2009" name="Nature">
        <title>Evolution of pathogenicity and sexual reproduction in eight Candida genomes.</title>
        <authorList>
            <person name="Butler G."/>
            <person name="Rasmussen M.D."/>
            <person name="Lin M.F."/>
            <person name="Santos M.A."/>
            <person name="Sakthikumar S."/>
            <person name="Munro C.A."/>
            <person name="Rheinbay E."/>
            <person name="Grabherr M."/>
            <person name="Forche A."/>
            <person name="Reedy J.L."/>
            <person name="Agrafioti I."/>
            <person name="Arnaud M.B."/>
            <person name="Bates S."/>
            <person name="Brown A.J."/>
            <person name="Brunke S."/>
            <person name="Costanzo M.C."/>
            <person name="Fitzpatrick D.A."/>
            <person name="de Groot P.W."/>
            <person name="Harris D."/>
            <person name="Hoyer L.L."/>
            <person name="Hube B."/>
            <person name="Klis F.M."/>
            <person name="Kodira C."/>
            <person name="Lennard N."/>
            <person name="Logue M.E."/>
            <person name="Martin R."/>
            <person name="Neiman A.M."/>
            <person name="Nikolaou E."/>
            <person name="Quail M.A."/>
            <person name="Quinn J."/>
            <person name="Santos M.C."/>
            <person name="Schmitzberger F.F."/>
            <person name="Sherlock G."/>
            <person name="Shah P."/>
            <person name="Silverstein K.A."/>
            <person name="Skrzypek M.S."/>
            <person name="Soll D."/>
            <person name="Staggs R."/>
            <person name="Stansfield I."/>
            <person name="Stumpf M.P."/>
            <person name="Sudbery P.E."/>
            <person name="Srikantha T."/>
            <person name="Zeng Q."/>
            <person name="Berman J."/>
            <person name="Berriman M."/>
            <person name="Heitman J."/>
            <person name="Gow N.A."/>
            <person name="Lorenz M.C."/>
            <person name="Birren B.W."/>
            <person name="Kellis M."/>
            <person name="Cuomo C.A."/>
        </authorList>
    </citation>
    <scope>NUCLEOTIDE SEQUENCE [LARGE SCALE GENOMIC DNA]</scope>
    <source>
        <strain evidence="5">ATCC 11503 / BCRC 21390 / CBS 2605 / JCM 1781 / NBRC 1676 / NRRL YB-4239</strain>
    </source>
</reference>
<dbReference type="InterPro" id="IPR035269">
    <property type="entry name" value="PSMD9"/>
</dbReference>
<dbReference type="eggNOG" id="KOG3129">
    <property type="taxonomic scope" value="Eukaryota"/>
</dbReference>
<evidence type="ECO:0000256" key="1">
    <source>
        <dbReference type="ARBA" id="ARBA00023186"/>
    </source>
</evidence>
<evidence type="ECO:0000259" key="3">
    <source>
        <dbReference type="SMART" id="SM00228"/>
    </source>
</evidence>
<evidence type="ECO:0000313" key="5">
    <source>
        <dbReference type="Proteomes" id="UP000001996"/>
    </source>
</evidence>
<dbReference type="InterPro" id="IPR024958">
    <property type="entry name" value="GRASP_PDZ"/>
</dbReference>
<dbReference type="Pfam" id="PF04495">
    <property type="entry name" value="GRASP55_65"/>
    <property type="match status" value="1"/>
</dbReference>
<dbReference type="InterPro" id="IPR040815">
    <property type="entry name" value="Nas2_N"/>
</dbReference>
<keyword evidence="5" id="KW-1185">Reference proteome</keyword>
<dbReference type="EMBL" id="CH981524">
    <property type="protein sequence ID" value="EDK42611.1"/>
    <property type="molecule type" value="Genomic_DNA"/>
</dbReference>
<keyword evidence="1" id="KW-0143">Chaperone</keyword>
<dbReference type="Gene3D" id="2.30.42.10">
    <property type="match status" value="1"/>
</dbReference>
<dbReference type="OMA" id="DWGGRGM"/>
<name>A5DTV3_LODEL</name>
<dbReference type="VEuPathDB" id="FungiDB:LELG_00789"/>
<feature type="domain" description="PDZ" evidence="3">
    <location>
        <begin position="123"/>
        <end position="215"/>
    </location>
</feature>
<dbReference type="Gene3D" id="6.10.140.1710">
    <property type="match status" value="1"/>
</dbReference>
<proteinExistence type="predicted"/>
<dbReference type="OrthoDB" id="72325at2759"/>
<dbReference type="SMART" id="SM00228">
    <property type="entry name" value="PDZ"/>
    <property type="match status" value="1"/>
</dbReference>
<evidence type="ECO:0000256" key="2">
    <source>
        <dbReference type="ARBA" id="ARBA00068021"/>
    </source>
</evidence>
<dbReference type="InterPro" id="IPR001478">
    <property type="entry name" value="PDZ"/>
</dbReference>